<evidence type="ECO:0000313" key="1">
    <source>
        <dbReference type="EMBL" id="TNH40070.1"/>
    </source>
</evidence>
<sequence length="89" mass="10331">MTEPTKFSESTSFHEKSIMIINIAVGPISRKTMNDLHEYMRSFSPKPHMAFWADDQAYLELTSLEALELLKAQFPEIELHILDRQYSPS</sequence>
<keyword evidence="2" id="KW-1185">Reference proteome</keyword>
<dbReference type="EMBL" id="VDDC01000011">
    <property type="protein sequence ID" value="TNH40070.1"/>
    <property type="molecule type" value="Genomic_DNA"/>
</dbReference>
<reference evidence="1 2" key="1">
    <citation type="submission" date="2019-06" db="EMBL/GenBank/DDBJ databases">
        <authorList>
            <person name="Li J."/>
        </authorList>
    </citation>
    <scope>NUCLEOTIDE SEQUENCE [LARGE SCALE GENOMIC DNA]</scope>
    <source>
        <strain evidence="1 2">CGMCC 1.8012</strain>
    </source>
</reference>
<evidence type="ECO:0000313" key="2">
    <source>
        <dbReference type="Proteomes" id="UP000304880"/>
    </source>
</evidence>
<proteinExistence type="predicted"/>
<protein>
    <submittedName>
        <fullName evidence="1">Uncharacterized protein</fullName>
    </submittedName>
</protein>
<dbReference type="AlphaFoldDB" id="A0A5C4R807"/>
<organism evidence="1 2">
    <name type="scientific">Paracoccus haeundaensis</name>
    <dbReference type="NCBI Taxonomy" id="225362"/>
    <lineage>
        <taxon>Bacteria</taxon>
        <taxon>Pseudomonadati</taxon>
        <taxon>Pseudomonadota</taxon>
        <taxon>Alphaproteobacteria</taxon>
        <taxon>Rhodobacterales</taxon>
        <taxon>Paracoccaceae</taxon>
        <taxon>Paracoccus</taxon>
    </lineage>
</organism>
<name>A0A5C4R807_9RHOB</name>
<comment type="caution">
    <text evidence="1">The sequence shown here is derived from an EMBL/GenBank/DDBJ whole genome shotgun (WGS) entry which is preliminary data.</text>
</comment>
<accession>A0A5C4R807</accession>
<dbReference type="RefSeq" id="WP_139598308.1">
    <property type="nucleotide sequence ID" value="NZ_VDDC01000011.1"/>
</dbReference>
<dbReference type="Proteomes" id="UP000304880">
    <property type="component" value="Unassembled WGS sequence"/>
</dbReference>
<gene>
    <name evidence="1" type="ORF">FHD67_07245</name>
</gene>